<evidence type="ECO:0000313" key="9">
    <source>
        <dbReference type="Proteomes" id="UP000639772"/>
    </source>
</evidence>
<feature type="transmembrane region" description="Helical" evidence="7">
    <location>
        <begin position="250"/>
        <end position="274"/>
    </location>
</feature>
<name>A0A835QVV9_VANPL</name>
<dbReference type="GO" id="GO:0005345">
    <property type="term" value="F:purine nucleobase transmembrane transporter activity"/>
    <property type="evidence" value="ECO:0007669"/>
    <property type="project" value="UniProtKB-UniRule"/>
</dbReference>
<protein>
    <recommendedName>
        <fullName evidence="7">Probable purine permease</fullName>
    </recommendedName>
</protein>
<comment type="similarity">
    <text evidence="2 7">Belongs to the purine permeases (TC 2.A.7.14) family.</text>
</comment>
<dbReference type="AlphaFoldDB" id="A0A835QVV9"/>
<evidence type="ECO:0000256" key="7">
    <source>
        <dbReference type="RuleBase" id="RU368015"/>
    </source>
</evidence>
<feature type="transmembrane region" description="Helical" evidence="7">
    <location>
        <begin position="50"/>
        <end position="70"/>
    </location>
</feature>
<dbReference type="Pfam" id="PF16913">
    <property type="entry name" value="PUNUT"/>
    <property type="match status" value="1"/>
</dbReference>
<dbReference type="Proteomes" id="UP000639772">
    <property type="component" value="Chromosome 7"/>
</dbReference>
<dbReference type="GO" id="GO:0015211">
    <property type="term" value="F:purine nucleoside transmembrane transporter activity"/>
    <property type="evidence" value="ECO:0007669"/>
    <property type="project" value="UniProtKB-UniRule"/>
</dbReference>
<dbReference type="EMBL" id="JADCNM010000007">
    <property type="protein sequence ID" value="KAG0474777.1"/>
    <property type="molecule type" value="Genomic_DNA"/>
</dbReference>
<keyword evidence="6 7" id="KW-0472">Membrane</keyword>
<comment type="caution">
    <text evidence="7">Lacks conserved residue(s) required for the propagation of feature annotation.</text>
</comment>
<keyword evidence="3 7" id="KW-0813">Transport</keyword>
<feature type="transmembrane region" description="Helical" evidence="7">
    <location>
        <begin position="142"/>
        <end position="161"/>
    </location>
</feature>
<dbReference type="PANTHER" id="PTHR31376:SF2">
    <property type="entry name" value="PURINE PERMEASE 11-RELATED"/>
    <property type="match status" value="1"/>
</dbReference>
<accession>A0A835QVV9</accession>
<dbReference type="GO" id="GO:0016020">
    <property type="term" value="C:membrane"/>
    <property type="evidence" value="ECO:0007669"/>
    <property type="project" value="UniProtKB-SubCell"/>
</dbReference>
<comment type="caution">
    <text evidence="8">The sequence shown here is derived from an EMBL/GenBank/DDBJ whole genome shotgun (WGS) entry which is preliminary data.</text>
</comment>
<organism evidence="8 9">
    <name type="scientific">Vanilla planifolia</name>
    <name type="common">Vanilla</name>
    <dbReference type="NCBI Taxonomy" id="51239"/>
    <lineage>
        <taxon>Eukaryota</taxon>
        <taxon>Viridiplantae</taxon>
        <taxon>Streptophyta</taxon>
        <taxon>Embryophyta</taxon>
        <taxon>Tracheophyta</taxon>
        <taxon>Spermatophyta</taxon>
        <taxon>Magnoliopsida</taxon>
        <taxon>Liliopsida</taxon>
        <taxon>Asparagales</taxon>
        <taxon>Orchidaceae</taxon>
        <taxon>Vanilloideae</taxon>
        <taxon>Vanilleae</taxon>
        <taxon>Vanilla</taxon>
    </lineage>
</organism>
<dbReference type="InterPro" id="IPR037185">
    <property type="entry name" value="EmrE-like"/>
</dbReference>
<evidence type="ECO:0000256" key="1">
    <source>
        <dbReference type="ARBA" id="ARBA00004141"/>
    </source>
</evidence>
<evidence type="ECO:0000256" key="3">
    <source>
        <dbReference type="ARBA" id="ARBA00022448"/>
    </source>
</evidence>
<evidence type="ECO:0000256" key="5">
    <source>
        <dbReference type="ARBA" id="ARBA00022989"/>
    </source>
</evidence>
<feature type="transmembrane region" description="Helical" evidence="7">
    <location>
        <begin position="82"/>
        <end position="99"/>
    </location>
</feature>
<feature type="transmembrane region" description="Helical" evidence="7">
    <location>
        <begin position="280"/>
        <end position="301"/>
    </location>
</feature>
<dbReference type="SUPFAM" id="SSF103481">
    <property type="entry name" value="Multidrug resistance efflux transporter EmrE"/>
    <property type="match status" value="1"/>
</dbReference>
<gene>
    <name evidence="8" type="ORF">HPP92_014463</name>
</gene>
<keyword evidence="5 7" id="KW-1133">Transmembrane helix</keyword>
<evidence type="ECO:0000313" key="8">
    <source>
        <dbReference type="EMBL" id="KAG0474777.1"/>
    </source>
</evidence>
<sequence>MMNIHREPSTRRRWSWWFVVGIYILLLLVGQTAATLLQRFYYNQGGNSKWMQTLTFSAGFPVLYIPLFLSPTASSDRDCKPPLFKLSLIYAALGLITTADSLMYSYGLLFLSVSTYSLVSTTQLAFNAVFSYFINSEKLTHLTLNSIVLLTFSAAMLGVHSDEEHSNGSGGKYALGFLLTLSASATYSLILSLMELTFQKVIKRQTVKAVFEMQVHTALVSTAGAMVGLFAGGEWKGLRREMESFGKGKVGYVMTLVWASVSWQITNVGLIGLIFEVSSLFSNVISTLAAPLLPVFAVILFRDKMDGIKILSLLLALWGSASYFYQHYLDLLAERKKTELQERVR</sequence>
<keyword evidence="4 7" id="KW-0812">Transmembrane</keyword>
<proteinExistence type="inferred from homology"/>
<evidence type="ECO:0000256" key="4">
    <source>
        <dbReference type="ARBA" id="ARBA00022692"/>
    </source>
</evidence>
<reference evidence="8 9" key="1">
    <citation type="journal article" date="2020" name="Nat. Food">
        <title>A phased Vanilla planifolia genome enables genetic improvement of flavour and production.</title>
        <authorList>
            <person name="Hasing T."/>
            <person name="Tang H."/>
            <person name="Brym M."/>
            <person name="Khazi F."/>
            <person name="Huang T."/>
            <person name="Chambers A.H."/>
        </authorList>
    </citation>
    <scope>NUCLEOTIDE SEQUENCE [LARGE SCALE GENOMIC DNA]</scope>
    <source>
        <tissue evidence="8">Leaf</tissue>
    </source>
</reference>
<dbReference type="OrthoDB" id="1907510at2759"/>
<comment type="subcellular location">
    <subcellularLocation>
        <location evidence="1 7">Membrane</location>
        <topology evidence="1 7">Multi-pass membrane protein</topology>
    </subcellularLocation>
</comment>
<evidence type="ECO:0000256" key="6">
    <source>
        <dbReference type="ARBA" id="ARBA00023136"/>
    </source>
</evidence>
<feature type="transmembrane region" description="Helical" evidence="7">
    <location>
        <begin position="308"/>
        <end position="325"/>
    </location>
</feature>
<feature type="transmembrane region" description="Helical" evidence="7">
    <location>
        <begin position="105"/>
        <end position="130"/>
    </location>
</feature>
<dbReference type="PANTHER" id="PTHR31376">
    <property type="entry name" value="OS09G0467300 PROTEIN-RELATED"/>
    <property type="match status" value="1"/>
</dbReference>
<dbReference type="InterPro" id="IPR030182">
    <property type="entry name" value="PUP_plant"/>
</dbReference>
<feature type="transmembrane region" description="Helical" evidence="7">
    <location>
        <begin position="173"/>
        <end position="194"/>
    </location>
</feature>
<evidence type="ECO:0000256" key="2">
    <source>
        <dbReference type="ARBA" id="ARBA00006213"/>
    </source>
</evidence>